<keyword evidence="4 8" id="KW-0812">Transmembrane</keyword>
<dbReference type="EnsemblProtists" id="EOD34769">
    <property type="protein sequence ID" value="EOD34769"/>
    <property type="gene ID" value="EMIHUDRAFT_71318"/>
</dbReference>
<evidence type="ECO:0000256" key="7">
    <source>
        <dbReference type="ARBA" id="ARBA00023136"/>
    </source>
</evidence>
<dbReference type="eggNOG" id="KOG4455">
    <property type="taxonomic scope" value="Eukaryota"/>
</dbReference>
<keyword evidence="10" id="KW-1185">Reference proteome</keyword>
<evidence type="ECO:0000256" key="8">
    <source>
        <dbReference type="SAM" id="Phobius"/>
    </source>
</evidence>
<dbReference type="PANTHER" id="PTHR20994">
    <property type="entry name" value="ER MEMBRANE PROTEIN COMPLEX SUBUNIT 6"/>
    <property type="match status" value="1"/>
</dbReference>
<dbReference type="PaxDb" id="2903-EOD34769"/>
<dbReference type="KEGG" id="ehx:EMIHUDRAFT_71318"/>
<keyword evidence="7 8" id="KW-0472">Membrane</keyword>
<dbReference type="GO" id="GO:0000045">
    <property type="term" value="P:autophagosome assembly"/>
    <property type="evidence" value="ECO:0007669"/>
    <property type="project" value="TreeGrafter"/>
</dbReference>
<dbReference type="Proteomes" id="UP000013827">
    <property type="component" value="Unassembled WGS sequence"/>
</dbReference>
<dbReference type="HOGENOM" id="CLU_110781_2_1_1"/>
<name>A0A0D3KG84_EMIH1</name>
<dbReference type="AlphaFoldDB" id="A0A0D3KG84"/>
<dbReference type="GeneID" id="17280040"/>
<proteinExistence type="inferred from homology"/>
<evidence type="ECO:0000313" key="9">
    <source>
        <dbReference type="EnsemblProtists" id="EOD34769"/>
    </source>
</evidence>
<dbReference type="OMA" id="MKANFEW"/>
<evidence type="ECO:0000313" key="10">
    <source>
        <dbReference type="Proteomes" id="UP000013827"/>
    </source>
</evidence>
<feature type="transmembrane region" description="Helical" evidence="8">
    <location>
        <begin position="7"/>
        <end position="40"/>
    </location>
</feature>
<dbReference type="InterPro" id="IPR029008">
    <property type="entry name" value="EMC6-like"/>
</dbReference>
<organism evidence="9 10">
    <name type="scientific">Emiliania huxleyi (strain CCMP1516)</name>
    <dbReference type="NCBI Taxonomy" id="280463"/>
    <lineage>
        <taxon>Eukaryota</taxon>
        <taxon>Haptista</taxon>
        <taxon>Haptophyta</taxon>
        <taxon>Prymnesiophyceae</taxon>
        <taxon>Isochrysidales</taxon>
        <taxon>Noelaerhabdaceae</taxon>
        <taxon>Emiliania</taxon>
    </lineage>
</organism>
<evidence type="ECO:0000256" key="2">
    <source>
        <dbReference type="ARBA" id="ARBA00009436"/>
    </source>
</evidence>
<comment type="similarity">
    <text evidence="2">Belongs to the EMC6 family.</text>
</comment>
<evidence type="ECO:0000256" key="3">
    <source>
        <dbReference type="ARBA" id="ARBA00020827"/>
    </source>
</evidence>
<dbReference type="Pfam" id="PF07019">
    <property type="entry name" value="EMC6"/>
    <property type="match status" value="1"/>
</dbReference>
<dbReference type="InterPro" id="IPR008504">
    <property type="entry name" value="Emc6"/>
</dbReference>
<accession>A0A0D3KG84</accession>
<evidence type="ECO:0000256" key="1">
    <source>
        <dbReference type="ARBA" id="ARBA00004477"/>
    </source>
</evidence>
<reference evidence="10" key="1">
    <citation type="journal article" date="2013" name="Nature">
        <title>Pan genome of the phytoplankton Emiliania underpins its global distribution.</title>
        <authorList>
            <person name="Read B.A."/>
            <person name="Kegel J."/>
            <person name="Klute M.J."/>
            <person name="Kuo A."/>
            <person name="Lefebvre S.C."/>
            <person name="Maumus F."/>
            <person name="Mayer C."/>
            <person name="Miller J."/>
            <person name="Monier A."/>
            <person name="Salamov A."/>
            <person name="Young J."/>
            <person name="Aguilar M."/>
            <person name="Claverie J.M."/>
            <person name="Frickenhaus S."/>
            <person name="Gonzalez K."/>
            <person name="Herman E.K."/>
            <person name="Lin Y.C."/>
            <person name="Napier J."/>
            <person name="Ogata H."/>
            <person name="Sarno A.F."/>
            <person name="Shmutz J."/>
            <person name="Schroeder D."/>
            <person name="de Vargas C."/>
            <person name="Verret F."/>
            <person name="von Dassow P."/>
            <person name="Valentin K."/>
            <person name="Van de Peer Y."/>
            <person name="Wheeler G."/>
            <person name="Dacks J.B."/>
            <person name="Delwiche C.F."/>
            <person name="Dyhrman S.T."/>
            <person name="Glockner G."/>
            <person name="John U."/>
            <person name="Richards T."/>
            <person name="Worden A.Z."/>
            <person name="Zhang X."/>
            <person name="Grigoriev I.V."/>
            <person name="Allen A.E."/>
            <person name="Bidle K."/>
            <person name="Borodovsky M."/>
            <person name="Bowler C."/>
            <person name="Brownlee C."/>
            <person name="Cock J.M."/>
            <person name="Elias M."/>
            <person name="Gladyshev V.N."/>
            <person name="Groth M."/>
            <person name="Guda C."/>
            <person name="Hadaegh A."/>
            <person name="Iglesias-Rodriguez M.D."/>
            <person name="Jenkins J."/>
            <person name="Jones B.M."/>
            <person name="Lawson T."/>
            <person name="Leese F."/>
            <person name="Lindquist E."/>
            <person name="Lobanov A."/>
            <person name="Lomsadze A."/>
            <person name="Malik S.B."/>
            <person name="Marsh M.E."/>
            <person name="Mackinder L."/>
            <person name="Mock T."/>
            <person name="Mueller-Roeber B."/>
            <person name="Pagarete A."/>
            <person name="Parker M."/>
            <person name="Probert I."/>
            <person name="Quesneville H."/>
            <person name="Raines C."/>
            <person name="Rensing S.A."/>
            <person name="Riano-Pachon D.M."/>
            <person name="Richier S."/>
            <person name="Rokitta S."/>
            <person name="Shiraiwa Y."/>
            <person name="Soanes D.M."/>
            <person name="van der Giezen M."/>
            <person name="Wahlund T.M."/>
            <person name="Williams B."/>
            <person name="Wilson W."/>
            <person name="Wolfe G."/>
            <person name="Wurch L.L."/>
        </authorList>
    </citation>
    <scope>NUCLEOTIDE SEQUENCE</scope>
</reference>
<dbReference type="STRING" id="2903.R1FN02"/>
<sequence>SRVFVAILSGCVAGVLGLTGLSGFVAFFATALLLSAGLYVKVGCQPKPFFKTPSDIWFDGVMQAMLSYILFWTLFYDIVHIY</sequence>
<evidence type="ECO:0000256" key="6">
    <source>
        <dbReference type="ARBA" id="ARBA00022989"/>
    </source>
</evidence>
<dbReference type="GO" id="GO:0034975">
    <property type="term" value="P:protein folding in endoplasmic reticulum"/>
    <property type="evidence" value="ECO:0007669"/>
    <property type="project" value="TreeGrafter"/>
</dbReference>
<protein>
    <recommendedName>
        <fullName evidence="3">ER membrane protein complex subunit 6</fullName>
    </recommendedName>
</protein>
<evidence type="ECO:0000256" key="5">
    <source>
        <dbReference type="ARBA" id="ARBA00022824"/>
    </source>
</evidence>
<reference evidence="9" key="2">
    <citation type="submission" date="2024-10" db="UniProtKB">
        <authorList>
            <consortium name="EnsemblProtists"/>
        </authorList>
    </citation>
    <scope>IDENTIFICATION</scope>
</reference>
<comment type="subcellular location">
    <subcellularLocation>
        <location evidence="1">Endoplasmic reticulum membrane</location>
        <topology evidence="1">Multi-pass membrane protein</topology>
    </subcellularLocation>
</comment>
<dbReference type="GO" id="GO:0072546">
    <property type="term" value="C:EMC complex"/>
    <property type="evidence" value="ECO:0007669"/>
    <property type="project" value="InterPro"/>
</dbReference>
<dbReference type="RefSeq" id="XP_005787198.1">
    <property type="nucleotide sequence ID" value="XM_005787141.1"/>
</dbReference>
<evidence type="ECO:0000256" key="4">
    <source>
        <dbReference type="ARBA" id="ARBA00022692"/>
    </source>
</evidence>
<feature type="transmembrane region" description="Helical" evidence="8">
    <location>
        <begin position="60"/>
        <end position="79"/>
    </location>
</feature>
<keyword evidence="5" id="KW-0256">Endoplasmic reticulum</keyword>
<dbReference type="PANTHER" id="PTHR20994:SF0">
    <property type="entry name" value="ER MEMBRANE PROTEIN COMPLEX SUBUNIT 6"/>
    <property type="match status" value="1"/>
</dbReference>
<keyword evidence="6 8" id="KW-1133">Transmembrane helix</keyword>